<organism evidence="10 11">
    <name type="scientific">Paucilactobacillus hokkaidonensis JCM 18461</name>
    <dbReference type="NCBI Taxonomy" id="1291742"/>
    <lineage>
        <taxon>Bacteria</taxon>
        <taxon>Bacillati</taxon>
        <taxon>Bacillota</taxon>
        <taxon>Bacilli</taxon>
        <taxon>Lactobacillales</taxon>
        <taxon>Lactobacillaceae</taxon>
        <taxon>Paucilactobacillus</taxon>
    </lineage>
</organism>
<evidence type="ECO:0000256" key="3">
    <source>
        <dbReference type="ARBA" id="ARBA00022741"/>
    </source>
</evidence>
<evidence type="ECO:0000256" key="1">
    <source>
        <dbReference type="ARBA" id="ARBA00013263"/>
    </source>
</evidence>
<keyword evidence="4 7" id="KW-0067">ATP-binding</keyword>
<evidence type="ECO:0000256" key="7">
    <source>
        <dbReference type="PROSITE-ProRule" id="PRU00409"/>
    </source>
</evidence>
<protein>
    <recommendedName>
        <fullName evidence="1">biotin carboxylase</fullName>
        <ecNumber evidence="1">6.3.4.14</ecNumber>
    </recommendedName>
</protein>
<dbReference type="InterPro" id="IPR016185">
    <property type="entry name" value="PreATP-grasp_dom_sf"/>
</dbReference>
<accession>A0A0A1GXM3</accession>
<dbReference type="PROSITE" id="PS50979">
    <property type="entry name" value="BC"/>
    <property type="match status" value="1"/>
</dbReference>
<dbReference type="GO" id="GO:0005524">
    <property type="term" value="F:ATP binding"/>
    <property type="evidence" value="ECO:0007669"/>
    <property type="project" value="UniProtKB-UniRule"/>
</dbReference>
<sequence>MFKKVLVANRGEIAVQVIRNLHEMAIEAVAVYSTADRDAYFVELADEAVCIGAPLPEQSYLDMKSIVTVACLLGCDAVHPGYGFLSENAEFVVLCQEVGLTFIGPQSETVALMGDKASAREVMQAAGVPVIPGSDGTISDLNAALTLAEKIGYPVMLKSAAGGGGKGMRRVDDKAALTVAFEDVKRESQLSFGETGIYLEKVIEHAKHIEMQVIADDFGHVVYFPERDCSPQRHHQKLVEESPSSLISAERRAELGAIVVKACQSVNYRNTGTFEFLMDPDQRFYFMEMNTRLQVEHTVSEEVTGVEMIKAQVLVAAHQPLPFDQADVQVTQFAVECRINAENPAAQFMPAAGDVTGLFLPVGTHGVRIDTGLREVDTISPYYDSMIAKLVTSGSNRAAALKKMQRLLTELKVTGLTTNQAFLVDLVASPEFVADEVTIESVEQTILPRWLDDASKV</sequence>
<dbReference type="SUPFAM" id="SSF56059">
    <property type="entry name" value="Glutathione synthetase ATP-binding domain-like"/>
    <property type="match status" value="1"/>
</dbReference>
<dbReference type="GO" id="GO:0046872">
    <property type="term" value="F:metal ion binding"/>
    <property type="evidence" value="ECO:0007669"/>
    <property type="project" value="InterPro"/>
</dbReference>
<feature type="domain" description="ATP-grasp" evidence="8">
    <location>
        <begin position="120"/>
        <end position="317"/>
    </location>
</feature>
<keyword evidence="6" id="KW-0092">Biotin</keyword>
<geneLocation type="plasmid" evidence="11">
    <name>pLOOC260-1 DNA</name>
</geneLocation>
<dbReference type="InterPro" id="IPR011761">
    <property type="entry name" value="ATP-grasp"/>
</dbReference>
<dbReference type="SUPFAM" id="SSF52440">
    <property type="entry name" value="PreATP-grasp domain"/>
    <property type="match status" value="1"/>
</dbReference>
<evidence type="ECO:0000313" key="10">
    <source>
        <dbReference type="EMBL" id="BAP86835.1"/>
    </source>
</evidence>
<name>A0A0A1GXM3_9LACO</name>
<dbReference type="HOGENOM" id="CLU_000395_3_2_9"/>
<dbReference type="GO" id="GO:0004075">
    <property type="term" value="F:biotin carboxylase activity"/>
    <property type="evidence" value="ECO:0007669"/>
    <property type="project" value="UniProtKB-EC"/>
</dbReference>
<proteinExistence type="predicted"/>
<feature type="domain" description="Biotin carboxylation" evidence="9">
    <location>
        <begin position="1"/>
        <end position="447"/>
    </location>
</feature>
<dbReference type="Proteomes" id="UP000031620">
    <property type="component" value="Plasmid pLOOC260-1"/>
</dbReference>
<evidence type="ECO:0000313" key="11">
    <source>
        <dbReference type="Proteomes" id="UP000031620"/>
    </source>
</evidence>
<dbReference type="PANTHER" id="PTHR18866:SF33">
    <property type="entry name" value="METHYLCROTONOYL-COA CARBOXYLASE SUBUNIT ALPHA, MITOCHONDRIAL-RELATED"/>
    <property type="match status" value="1"/>
</dbReference>
<dbReference type="FunFam" id="3.40.50.20:FF:000010">
    <property type="entry name" value="Propionyl-CoA carboxylase subunit alpha"/>
    <property type="match status" value="1"/>
</dbReference>
<dbReference type="KEGG" id="lho:LOOC260_200610"/>
<keyword evidence="2" id="KW-0436">Ligase</keyword>
<dbReference type="NCBIfam" id="NF006367">
    <property type="entry name" value="PRK08591.1"/>
    <property type="match status" value="1"/>
</dbReference>
<dbReference type="Gene3D" id="3.30.470.20">
    <property type="entry name" value="ATP-grasp fold, B domain"/>
    <property type="match status" value="1"/>
</dbReference>
<reference evidence="10 11" key="1">
    <citation type="submission" date="2014-11" db="EMBL/GenBank/DDBJ databases">
        <title>Complete genome sequence and analysis of Lactobacillus hokkaidonensis LOOC260T.</title>
        <authorList>
            <person name="Tanizawa Y."/>
            <person name="Tohno M."/>
            <person name="Kaminuma E."/>
            <person name="Nakamura Y."/>
            <person name="Arita M."/>
        </authorList>
    </citation>
    <scope>NUCLEOTIDE SEQUENCE [LARGE SCALE GENOMIC DNA]</scope>
    <source>
        <strain evidence="10 11">LOOC260</strain>
        <plasmid evidence="11">pLOOC260-1 DNA</plasmid>
    </source>
</reference>
<dbReference type="InterPro" id="IPR005481">
    <property type="entry name" value="BC-like_N"/>
</dbReference>
<dbReference type="Pfam" id="PF00289">
    <property type="entry name" value="Biotin_carb_N"/>
    <property type="match status" value="1"/>
</dbReference>
<dbReference type="InterPro" id="IPR011764">
    <property type="entry name" value="Biotin_carboxylation_dom"/>
</dbReference>
<dbReference type="PANTHER" id="PTHR18866">
    <property type="entry name" value="CARBOXYLASE:PYRUVATE/ACETYL-COA/PROPIONYL-COA CARBOXYLASE"/>
    <property type="match status" value="1"/>
</dbReference>
<dbReference type="EMBL" id="AP014681">
    <property type="protein sequence ID" value="BAP86835.1"/>
    <property type="molecule type" value="Genomic_DNA"/>
</dbReference>
<dbReference type="InterPro" id="IPR005482">
    <property type="entry name" value="Biotin_COase_C"/>
</dbReference>
<evidence type="ECO:0000256" key="4">
    <source>
        <dbReference type="ARBA" id="ARBA00022840"/>
    </source>
</evidence>
<evidence type="ECO:0000256" key="2">
    <source>
        <dbReference type="ARBA" id="ARBA00022598"/>
    </source>
</evidence>
<dbReference type="PROSITE" id="PS00866">
    <property type="entry name" value="CPSASE_1"/>
    <property type="match status" value="1"/>
</dbReference>
<dbReference type="SUPFAM" id="SSF51246">
    <property type="entry name" value="Rudiment single hybrid motif"/>
    <property type="match status" value="1"/>
</dbReference>
<evidence type="ECO:0000256" key="5">
    <source>
        <dbReference type="ARBA" id="ARBA00023211"/>
    </source>
</evidence>
<dbReference type="PROSITE" id="PS50975">
    <property type="entry name" value="ATP_GRASP"/>
    <property type="match status" value="1"/>
</dbReference>
<evidence type="ECO:0000256" key="6">
    <source>
        <dbReference type="ARBA" id="ARBA00023267"/>
    </source>
</evidence>
<keyword evidence="5" id="KW-0464">Manganese</keyword>
<evidence type="ECO:0000259" key="9">
    <source>
        <dbReference type="PROSITE" id="PS50979"/>
    </source>
</evidence>
<evidence type="ECO:0000259" key="8">
    <source>
        <dbReference type="PROSITE" id="PS50975"/>
    </source>
</evidence>
<keyword evidence="3 7" id="KW-0547">Nucleotide-binding</keyword>
<dbReference type="AlphaFoldDB" id="A0A0A1GXM3"/>
<dbReference type="PROSITE" id="PS00867">
    <property type="entry name" value="CPSASE_2"/>
    <property type="match status" value="1"/>
</dbReference>
<dbReference type="Pfam" id="PF02786">
    <property type="entry name" value="CPSase_L_D2"/>
    <property type="match status" value="1"/>
</dbReference>
<dbReference type="InterPro" id="IPR005479">
    <property type="entry name" value="CPAse_ATP-bd"/>
</dbReference>
<dbReference type="FunFam" id="3.30.1490.20:FF:000003">
    <property type="entry name" value="acetyl-CoA carboxylase isoform X1"/>
    <property type="match status" value="1"/>
</dbReference>
<gene>
    <name evidence="10" type="primary">accC</name>
    <name evidence="10" type="ORF">LOOC260_200610</name>
</gene>
<dbReference type="EC" id="6.3.4.14" evidence="1"/>
<dbReference type="SMART" id="SM00878">
    <property type="entry name" value="Biotin_carb_C"/>
    <property type="match status" value="1"/>
</dbReference>
<dbReference type="InterPro" id="IPR050856">
    <property type="entry name" value="Biotin_carboxylase_complex"/>
</dbReference>
<dbReference type="Pfam" id="PF02785">
    <property type="entry name" value="Biotin_carb_C"/>
    <property type="match status" value="1"/>
</dbReference>
<dbReference type="RefSeq" id="WP_041095682.1">
    <property type="nucleotide sequence ID" value="NZ_AP014681.1"/>
</dbReference>
<dbReference type="InterPro" id="IPR011054">
    <property type="entry name" value="Rudment_hybrid_motif"/>
</dbReference>
<keyword evidence="10" id="KW-0614">Plasmid</keyword>